<dbReference type="EMBL" id="JBHUDB010000004">
    <property type="protein sequence ID" value="MFD1570527.1"/>
    <property type="molecule type" value="Genomic_DNA"/>
</dbReference>
<feature type="compositionally biased region" description="Basic and acidic residues" evidence="1">
    <location>
        <begin position="88"/>
        <end position="99"/>
    </location>
</feature>
<evidence type="ECO:0000313" key="3">
    <source>
        <dbReference type="Proteomes" id="UP001597185"/>
    </source>
</evidence>
<comment type="caution">
    <text evidence="2">The sequence shown here is derived from an EMBL/GenBank/DDBJ whole genome shotgun (WGS) entry which is preliminary data.</text>
</comment>
<sequence>MSGSSYDKTIQFRAGAEKEAAELLDEIHIGGVNVSELARVGLVDMLRQSLDERDEIAVYERYSRGEISEDVVRVLLGEKLDRMEAEKESFEAAMERDTSEFLTGSDGE</sequence>
<dbReference type="InterPro" id="IPR058378">
    <property type="entry name" value="DUF8065"/>
</dbReference>
<evidence type="ECO:0000313" key="2">
    <source>
        <dbReference type="EMBL" id="MFD1570527.1"/>
    </source>
</evidence>
<organism evidence="2 3">
    <name type="scientific">Halorubrum laminariae</name>
    <dbReference type="NCBI Taxonomy" id="1433523"/>
    <lineage>
        <taxon>Archaea</taxon>
        <taxon>Methanobacteriati</taxon>
        <taxon>Methanobacteriota</taxon>
        <taxon>Stenosarchaea group</taxon>
        <taxon>Halobacteria</taxon>
        <taxon>Halobacteriales</taxon>
        <taxon>Haloferacaceae</taxon>
        <taxon>Halorubrum</taxon>
    </lineage>
</organism>
<keyword evidence="3" id="KW-1185">Reference proteome</keyword>
<gene>
    <name evidence="2" type="ORF">ACFR9T_07990</name>
</gene>
<accession>A0ABD6C0W8</accession>
<proteinExistence type="predicted"/>
<name>A0ABD6C0W8_9EURY</name>
<feature type="region of interest" description="Disordered" evidence="1">
    <location>
        <begin position="88"/>
        <end position="108"/>
    </location>
</feature>
<dbReference type="Pfam" id="PF26261">
    <property type="entry name" value="DUF8065"/>
    <property type="match status" value="1"/>
</dbReference>
<evidence type="ECO:0000256" key="1">
    <source>
        <dbReference type="SAM" id="MobiDB-lite"/>
    </source>
</evidence>
<dbReference type="RefSeq" id="WP_256416789.1">
    <property type="nucleotide sequence ID" value="NZ_JANHDL010000001.1"/>
</dbReference>
<protein>
    <submittedName>
        <fullName evidence="2">Uncharacterized protein</fullName>
    </submittedName>
</protein>
<reference evidence="2 3" key="1">
    <citation type="journal article" date="2019" name="Int. J. Syst. Evol. Microbiol.">
        <title>The Global Catalogue of Microorganisms (GCM) 10K type strain sequencing project: providing services to taxonomists for standard genome sequencing and annotation.</title>
        <authorList>
            <consortium name="The Broad Institute Genomics Platform"/>
            <consortium name="The Broad Institute Genome Sequencing Center for Infectious Disease"/>
            <person name="Wu L."/>
            <person name="Ma J."/>
        </authorList>
    </citation>
    <scope>NUCLEOTIDE SEQUENCE [LARGE SCALE GENOMIC DNA]</scope>
    <source>
        <strain evidence="2 3">CGMCC 1.12689</strain>
    </source>
</reference>
<dbReference type="Proteomes" id="UP001597185">
    <property type="component" value="Unassembled WGS sequence"/>
</dbReference>
<dbReference type="AlphaFoldDB" id="A0ABD6C0W8"/>